<accession>A0ABN2DQT8</accession>
<protein>
    <recommendedName>
        <fullName evidence="1">Helix-turn-helix domain-containing protein</fullName>
    </recommendedName>
</protein>
<organism evidence="2 3">
    <name type="scientific">Kribbella karoonensis</name>
    <dbReference type="NCBI Taxonomy" id="324851"/>
    <lineage>
        <taxon>Bacteria</taxon>
        <taxon>Bacillati</taxon>
        <taxon>Actinomycetota</taxon>
        <taxon>Actinomycetes</taxon>
        <taxon>Propionibacteriales</taxon>
        <taxon>Kribbellaceae</taxon>
        <taxon>Kribbella</taxon>
    </lineage>
</organism>
<evidence type="ECO:0000313" key="3">
    <source>
        <dbReference type="Proteomes" id="UP001500190"/>
    </source>
</evidence>
<name>A0ABN2DQT8_9ACTN</name>
<feature type="domain" description="Helix-turn-helix" evidence="1">
    <location>
        <begin position="29"/>
        <end position="70"/>
    </location>
</feature>
<keyword evidence="3" id="KW-1185">Reference proteome</keyword>
<dbReference type="Pfam" id="PF12728">
    <property type="entry name" value="HTH_17"/>
    <property type="match status" value="1"/>
</dbReference>
<dbReference type="Proteomes" id="UP001500190">
    <property type="component" value="Unassembled WGS sequence"/>
</dbReference>
<reference evidence="2 3" key="1">
    <citation type="journal article" date="2019" name="Int. J. Syst. Evol. Microbiol.">
        <title>The Global Catalogue of Microorganisms (GCM) 10K type strain sequencing project: providing services to taxonomists for standard genome sequencing and annotation.</title>
        <authorList>
            <consortium name="The Broad Institute Genomics Platform"/>
            <consortium name="The Broad Institute Genome Sequencing Center for Infectious Disease"/>
            <person name="Wu L."/>
            <person name="Ma J."/>
        </authorList>
    </citation>
    <scope>NUCLEOTIDE SEQUENCE [LARGE SCALE GENOMIC DNA]</scope>
    <source>
        <strain evidence="2 3">JCM 14304</strain>
    </source>
</reference>
<evidence type="ECO:0000313" key="2">
    <source>
        <dbReference type="EMBL" id="GAA1581631.1"/>
    </source>
</evidence>
<gene>
    <name evidence="2" type="ORF">GCM10009742_27950</name>
</gene>
<comment type="caution">
    <text evidence="2">The sequence shown here is derived from an EMBL/GenBank/DDBJ whole genome shotgun (WGS) entry which is preliminary data.</text>
</comment>
<dbReference type="InterPro" id="IPR041657">
    <property type="entry name" value="HTH_17"/>
</dbReference>
<evidence type="ECO:0000259" key="1">
    <source>
        <dbReference type="Pfam" id="PF12728"/>
    </source>
</evidence>
<dbReference type="EMBL" id="BAAAND010000004">
    <property type="protein sequence ID" value="GAA1581631.1"/>
    <property type="molecule type" value="Genomic_DNA"/>
</dbReference>
<dbReference type="RefSeq" id="WP_344190916.1">
    <property type="nucleotide sequence ID" value="NZ_BAAAND010000004.1"/>
</dbReference>
<proteinExistence type="predicted"/>
<sequence length="188" mass="20539">MAAGELIRDYRTRLTELLGEPLMVDDPLITTAQAAVLLGVSPQRVAGLVRAGHLPARSRAHRRLLLSDVVQSGLDQWMSVAEAGQVLGLGQTGVRRLISAGLLTAHGKELPLRRDDVEVLAKLRDGWLTLSTAATALGVELDEVQRMLRNRHLTHTCDVARPVYRHEVASVLAQRRSVSPGEHPYAAR</sequence>